<dbReference type="EnsemblPlants" id="Zm00001eb263120_T001">
    <property type="protein sequence ID" value="Zm00001eb263120_P001"/>
    <property type="gene ID" value="Zm00001eb263120"/>
</dbReference>
<feature type="region of interest" description="Disordered" evidence="1">
    <location>
        <begin position="1"/>
        <end position="36"/>
    </location>
</feature>
<reference evidence="3" key="3">
    <citation type="submission" date="2019-07" db="EMBL/GenBank/DDBJ databases">
        <authorList>
            <person name="Seetharam A."/>
            <person name="Woodhouse M."/>
            <person name="Cannon E."/>
        </authorList>
    </citation>
    <scope>NUCLEOTIDE SEQUENCE [LARGE SCALE GENOMIC DNA]</scope>
    <source>
        <strain evidence="3">cv. B73</strain>
    </source>
</reference>
<dbReference type="AlphaFoldDB" id="A0A1D6LGB8"/>
<dbReference type="RefSeq" id="XP_008648513.1">
    <property type="nucleotide sequence ID" value="XM_008650291.3"/>
</dbReference>
<name>A0A1D6LGB8_MAIZE</name>
<reference evidence="4" key="1">
    <citation type="journal article" date="2009" name="Science">
        <title>The B73 maize genome: complexity, diversity, and dynamics.</title>
        <authorList>
            <person name="Schnable P.S."/>
            <person name="Ware D."/>
            <person name="Fulton R.S."/>
            <person name="Stein J.C."/>
            <person name="Wei F."/>
            <person name="Pasternak S."/>
            <person name="Liang C."/>
            <person name="Zhang J."/>
            <person name="Fulton L."/>
            <person name="Graves T.A."/>
            <person name="Minx P."/>
            <person name="Reily A.D."/>
            <person name="Courtney L."/>
            <person name="Kruchowski S.S."/>
            <person name="Tomlinson C."/>
            <person name="Strong C."/>
            <person name="Delehaunty K."/>
            <person name="Fronick C."/>
            <person name="Courtney B."/>
            <person name="Rock S.M."/>
            <person name="Belter E."/>
            <person name="Du F."/>
            <person name="Kim K."/>
            <person name="Abbott R.M."/>
            <person name="Cotton M."/>
            <person name="Levy A."/>
            <person name="Marchetto P."/>
            <person name="Ochoa K."/>
            <person name="Jackson S.M."/>
            <person name="Gillam B."/>
            <person name="Chen W."/>
            <person name="Yan L."/>
            <person name="Higginbotham J."/>
            <person name="Cardenas M."/>
            <person name="Waligorski J."/>
            <person name="Applebaum E."/>
            <person name="Phelps L."/>
            <person name="Falcone J."/>
            <person name="Kanchi K."/>
            <person name="Thane T."/>
            <person name="Scimone A."/>
            <person name="Thane N."/>
            <person name="Henke J."/>
            <person name="Wang T."/>
            <person name="Ruppert J."/>
            <person name="Shah N."/>
            <person name="Rotter K."/>
            <person name="Hodges J."/>
            <person name="Ingenthron E."/>
            <person name="Cordes M."/>
            <person name="Kohlberg S."/>
            <person name="Sgro J."/>
            <person name="Delgado B."/>
            <person name="Mead K."/>
            <person name="Chinwalla A."/>
            <person name="Leonard S."/>
            <person name="Crouse K."/>
            <person name="Collura K."/>
            <person name="Kudrna D."/>
            <person name="Currie J."/>
            <person name="He R."/>
            <person name="Angelova A."/>
            <person name="Rajasekar S."/>
            <person name="Mueller T."/>
            <person name="Lomeli R."/>
            <person name="Scara G."/>
            <person name="Ko A."/>
            <person name="Delaney K."/>
            <person name="Wissotski M."/>
            <person name="Lopez G."/>
            <person name="Campos D."/>
            <person name="Braidotti M."/>
            <person name="Ashley E."/>
            <person name="Golser W."/>
            <person name="Kim H."/>
            <person name="Lee S."/>
            <person name="Lin J."/>
            <person name="Dujmic Z."/>
            <person name="Kim W."/>
            <person name="Talag J."/>
            <person name="Zuccolo A."/>
            <person name="Fan C."/>
            <person name="Sebastian A."/>
            <person name="Kramer M."/>
            <person name="Spiegel L."/>
            <person name="Nascimento L."/>
            <person name="Zutavern T."/>
            <person name="Miller B."/>
            <person name="Ambroise C."/>
            <person name="Muller S."/>
            <person name="Spooner W."/>
            <person name="Narechania A."/>
            <person name="Ren L."/>
            <person name="Wei S."/>
            <person name="Kumari S."/>
            <person name="Faga B."/>
            <person name="Levy M.J."/>
            <person name="McMahan L."/>
            <person name="Van Buren P."/>
            <person name="Vaughn M.W."/>
            <person name="Ying K."/>
            <person name="Yeh C.-T."/>
            <person name="Emrich S.J."/>
            <person name="Jia Y."/>
            <person name="Kalyanaraman A."/>
            <person name="Hsia A.-P."/>
            <person name="Barbazuk W.B."/>
            <person name="Baucom R.S."/>
            <person name="Brutnell T.P."/>
            <person name="Carpita N.C."/>
            <person name="Chaparro C."/>
            <person name="Chia J.-M."/>
            <person name="Deragon J.-M."/>
            <person name="Estill J.C."/>
            <person name="Fu Y."/>
            <person name="Jeddeloh J.A."/>
            <person name="Han Y."/>
            <person name="Lee H."/>
            <person name="Li P."/>
            <person name="Lisch D.R."/>
            <person name="Liu S."/>
            <person name="Liu Z."/>
            <person name="Nagel D.H."/>
            <person name="McCann M.C."/>
            <person name="SanMiguel P."/>
            <person name="Myers A.M."/>
            <person name="Nettleton D."/>
            <person name="Nguyen J."/>
            <person name="Penning B.W."/>
            <person name="Ponnala L."/>
            <person name="Schneider K.L."/>
            <person name="Schwartz D.C."/>
            <person name="Sharma A."/>
            <person name="Soderlund C."/>
            <person name="Springer N.M."/>
            <person name="Sun Q."/>
            <person name="Wang H."/>
            <person name="Waterman M."/>
            <person name="Westerman R."/>
            <person name="Wolfgruber T.K."/>
            <person name="Yang L."/>
            <person name="Yu Y."/>
            <person name="Zhang L."/>
            <person name="Zhou S."/>
            <person name="Zhu Q."/>
            <person name="Bennetzen J.L."/>
            <person name="Dawe R.K."/>
            <person name="Jiang J."/>
            <person name="Jiang N."/>
            <person name="Presting G.G."/>
            <person name="Wessler S.R."/>
            <person name="Aluru S."/>
            <person name="Martienssen R.A."/>
            <person name="Clifton S.W."/>
            <person name="McCombie W.R."/>
            <person name="Wing R.A."/>
            <person name="Wilson R.K."/>
        </authorList>
    </citation>
    <scope>NUCLEOTIDE SEQUENCE [LARGE SCALE GENOMIC DNA]</scope>
    <source>
        <strain evidence="4">cv. B73</strain>
    </source>
</reference>
<feature type="compositionally biased region" description="Polar residues" evidence="1">
    <location>
        <begin position="20"/>
        <end position="30"/>
    </location>
</feature>
<dbReference type="PANTHER" id="PTHR47581">
    <property type="entry name" value="OS09G0431600 PROTEIN"/>
    <property type="match status" value="1"/>
</dbReference>
<dbReference type="PANTHER" id="PTHR47581:SF2">
    <property type="entry name" value="OS09G0431600 PROTEIN"/>
    <property type="match status" value="1"/>
</dbReference>
<reference evidence="3" key="4">
    <citation type="submission" date="2021-05" db="UniProtKB">
        <authorList>
            <consortium name="EnsemblPlants"/>
        </authorList>
    </citation>
    <scope>IDENTIFICATION</scope>
    <source>
        <strain evidence="3">cv. B73</strain>
    </source>
</reference>
<dbReference type="Gramene" id="Zm00001eb263120_T001">
    <property type="protein sequence ID" value="Zm00001eb263120_P001"/>
    <property type="gene ID" value="Zm00001eb263120"/>
</dbReference>
<evidence type="ECO:0000313" key="3">
    <source>
        <dbReference type="EnsemblPlants" id="Zm00001eb263120_P001"/>
    </source>
</evidence>
<accession>A0A1D6LGB8</accession>
<dbReference type="GeneID" id="103629083"/>
<dbReference type="STRING" id="4577.A0A1D6LGB8"/>
<organism evidence="2">
    <name type="scientific">Zea mays</name>
    <name type="common">Maize</name>
    <dbReference type="NCBI Taxonomy" id="4577"/>
    <lineage>
        <taxon>Eukaryota</taxon>
        <taxon>Viridiplantae</taxon>
        <taxon>Streptophyta</taxon>
        <taxon>Embryophyta</taxon>
        <taxon>Tracheophyta</taxon>
        <taxon>Spermatophyta</taxon>
        <taxon>Magnoliopsida</taxon>
        <taxon>Liliopsida</taxon>
        <taxon>Poales</taxon>
        <taxon>Poaceae</taxon>
        <taxon>PACMAD clade</taxon>
        <taxon>Panicoideae</taxon>
        <taxon>Andropogonodae</taxon>
        <taxon>Andropogoneae</taxon>
        <taxon>Tripsacinae</taxon>
        <taxon>Zea</taxon>
    </lineage>
</organism>
<dbReference type="Proteomes" id="UP000007305">
    <property type="component" value="Chromosome 6"/>
</dbReference>
<keyword evidence="4" id="KW-1185">Reference proteome</keyword>
<reference evidence="2" key="2">
    <citation type="submission" date="2015-12" db="EMBL/GenBank/DDBJ databases">
        <title>Update maize B73 reference genome by single molecule sequencing technologies.</title>
        <authorList>
            <consortium name="Maize Genome Sequencing Project"/>
            <person name="Ware D."/>
        </authorList>
    </citation>
    <scope>NUCLEOTIDE SEQUENCE</scope>
    <source>
        <tissue evidence="2">Seedling</tissue>
    </source>
</reference>
<protein>
    <submittedName>
        <fullName evidence="2">Pentatricopeptide repeat-containing protein</fullName>
    </submittedName>
</protein>
<proteinExistence type="predicted"/>
<dbReference type="EMBL" id="CM000782">
    <property type="protein sequence ID" value="AQK78962.1"/>
    <property type="molecule type" value="Genomic_DNA"/>
</dbReference>
<sequence>MLLFQLDDSTGRGVARPSEGPQSAEFQSVSEGGGRGGKRIYFPPWHVSLSTDLRRLTARIVGLTRRRQLAQIMAEVEAARCRVRGGGLLNTIVMNVVLEPCVCGGDVDVDRAL</sequence>
<evidence type="ECO:0000256" key="1">
    <source>
        <dbReference type="SAM" id="MobiDB-lite"/>
    </source>
</evidence>
<dbReference type="OrthoDB" id="185373at2759"/>
<evidence type="ECO:0000313" key="2">
    <source>
        <dbReference type="EMBL" id="AQK78962.1"/>
    </source>
</evidence>
<evidence type="ECO:0000313" key="4">
    <source>
        <dbReference type="Proteomes" id="UP000007305"/>
    </source>
</evidence>
<dbReference type="InterPro" id="IPR044781">
    <property type="entry name" value="At5g10690-like"/>
</dbReference>
<dbReference type="KEGG" id="zma:103629083"/>
<gene>
    <name evidence="3" type="primary">LOC103629083</name>
    <name evidence="2" type="ORF">ZEAMMB73_Zm00001d035416</name>
</gene>